<feature type="domain" description="Protein kinase" evidence="1">
    <location>
        <begin position="629"/>
        <end position="1037"/>
    </location>
</feature>
<dbReference type="Gene3D" id="1.10.510.10">
    <property type="entry name" value="Transferase(Phosphotransferase) domain 1"/>
    <property type="match status" value="1"/>
</dbReference>
<organism evidence="2 3">
    <name type="scientific">Tetrahymena thermophila (strain SB210)</name>
    <dbReference type="NCBI Taxonomy" id="312017"/>
    <lineage>
        <taxon>Eukaryota</taxon>
        <taxon>Sar</taxon>
        <taxon>Alveolata</taxon>
        <taxon>Ciliophora</taxon>
        <taxon>Intramacronucleata</taxon>
        <taxon>Oligohymenophorea</taxon>
        <taxon>Hymenostomatida</taxon>
        <taxon>Tetrahymenina</taxon>
        <taxon>Tetrahymenidae</taxon>
        <taxon>Tetrahymena</taxon>
    </lineage>
</organism>
<evidence type="ECO:0000259" key="1">
    <source>
        <dbReference type="PROSITE" id="PS50011"/>
    </source>
</evidence>
<dbReference type="KEGG" id="tet:TTHERM_00251020"/>
<evidence type="ECO:0000313" key="3">
    <source>
        <dbReference type="Proteomes" id="UP000009168"/>
    </source>
</evidence>
<dbReference type="GO" id="GO:0004672">
    <property type="term" value="F:protein kinase activity"/>
    <property type="evidence" value="ECO:0007669"/>
    <property type="project" value="InterPro"/>
</dbReference>
<accession>Q23QT1</accession>
<dbReference type="Proteomes" id="UP000009168">
    <property type="component" value="Unassembled WGS sequence"/>
</dbReference>
<proteinExistence type="predicted"/>
<gene>
    <name evidence="2" type="ORF">TTHERM_00251020</name>
</gene>
<reference evidence="3" key="1">
    <citation type="journal article" date="2006" name="PLoS Biol.">
        <title>Macronuclear genome sequence of the ciliate Tetrahymena thermophila, a model eukaryote.</title>
        <authorList>
            <person name="Eisen J.A."/>
            <person name="Coyne R.S."/>
            <person name="Wu M."/>
            <person name="Wu D."/>
            <person name="Thiagarajan M."/>
            <person name="Wortman J.R."/>
            <person name="Badger J.H."/>
            <person name="Ren Q."/>
            <person name="Amedeo P."/>
            <person name="Jones K.M."/>
            <person name="Tallon L.J."/>
            <person name="Delcher A.L."/>
            <person name="Salzberg S.L."/>
            <person name="Silva J.C."/>
            <person name="Haas B.J."/>
            <person name="Majoros W.H."/>
            <person name="Farzad M."/>
            <person name="Carlton J.M."/>
            <person name="Smith R.K. Jr."/>
            <person name="Garg J."/>
            <person name="Pearlman R.E."/>
            <person name="Karrer K.M."/>
            <person name="Sun L."/>
            <person name="Manning G."/>
            <person name="Elde N.C."/>
            <person name="Turkewitz A.P."/>
            <person name="Asai D.J."/>
            <person name="Wilkes D.E."/>
            <person name="Wang Y."/>
            <person name="Cai H."/>
            <person name="Collins K."/>
            <person name="Stewart B.A."/>
            <person name="Lee S.R."/>
            <person name="Wilamowska K."/>
            <person name="Weinberg Z."/>
            <person name="Ruzzo W.L."/>
            <person name="Wloga D."/>
            <person name="Gaertig J."/>
            <person name="Frankel J."/>
            <person name="Tsao C.-C."/>
            <person name="Gorovsky M.A."/>
            <person name="Keeling P.J."/>
            <person name="Waller R.F."/>
            <person name="Patron N.J."/>
            <person name="Cherry J.M."/>
            <person name="Stover N.A."/>
            <person name="Krieger C.J."/>
            <person name="del Toro C."/>
            <person name="Ryder H.F."/>
            <person name="Williamson S.C."/>
            <person name="Barbeau R.A."/>
            <person name="Hamilton E.P."/>
            <person name="Orias E."/>
        </authorList>
    </citation>
    <scope>NUCLEOTIDE SEQUENCE [LARGE SCALE GENOMIC DNA]</scope>
    <source>
        <strain evidence="3">SB210</strain>
    </source>
</reference>
<dbReference type="InterPro" id="IPR000719">
    <property type="entry name" value="Prot_kinase_dom"/>
</dbReference>
<evidence type="ECO:0000313" key="2">
    <source>
        <dbReference type="EMBL" id="EAR98807.2"/>
    </source>
</evidence>
<dbReference type="HOGENOM" id="CLU_263115_0_0_1"/>
<dbReference type="GeneID" id="7832021"/>
<keyword evidence="2" id="KW-0808">Transferase</keyword>
<dbReference type="GO" id="GO:0005524">
    <property type="term" value="F:ATP binding"/>
    <property type="evidence" value="ECO:0007669"/>
    <property type="project" value="InterPro"/>
</dbReference>
<dbReference type="PROSITE" id="PS50011">
    <property type="entry name" value="PROTEIN_KINASE_DOM"/>
    <property type="match status" value="1"/>
</dbReference>
<sequence length="1369" mass="164531">MFLSKQLCYKSIVAGSKFGEQIRKNIKFNDDEQSMLQERIMNRYQHSPSNLKSLREYCCTLPLDKNQSKTLSAYVDGIISKQKGIKIKVMNAINKVIAVTKILAISSILKIKKISKFYQRKKFYFLQKIVLKNYKPNTRKRALKLQKVQQFVVDQINQCIGYLKEGYLSNQCINEILLPFTKKINFSQQINQFKLSITNFFFSNSAFYLNVESYLYELLNNTLILLNQSLKNLGEDKHFLTYFQLIVVVLKNICQNDLYILTYDMCKSFDKLILELPESVKDYSFYDKLMLSYHYYKGFSQTNFDENHKFYDYIKCKHFFFKLLYKKYPKISEEINETEKNLSNLMPQPMKMFCCVQNTVERPSGIKKQVKDTKKKEQMKETEQSFFENFFLLYLFFRQEQGNSHIEILENLLKQCLLIYKMNPKFDLGVQQIYKCFHFYDKGQECFKTCLYTVREQMKNEKLTDKFKKETIYEKYIDLTDEKKLQIPLKNSSNLQKYLKQLAEIYIYNQQPIEFLNIWRCLSILSPESCYINYMLYLEQLQEFIFQKFYTDNSKEQECYQNLVEELQEDLKSQNQEKQMFWHLSYQQFIMRFQEKGFEKLPLNIRKDIPIISIRKIMNNIFLEIQQSIDQKKDIFNKVFGHDYFNFKQQQENIRQQQNRENQMAFTTKMKIQNKQVYLKVYSFDFKTNKEFNYNDYRFVQEVAICIYFRKKQHQKYLPFQKNIGYHSFNRYIYHFIQDNQIFLILEYYPILYKQILSNEHFRCQDKHDYIQENEQMTRSKASSISSIKSYQIDENFNVFDQKRRVSEQFGIQDINFTSSDDQRQRNNSTGSELSSISYNESKNENWLSNSFSSSIQFSKDRISYVPKFQNQIKLQSKEFTKKDLFICMLRIEQIFEVLKDNNMLHKDIKLLNIVWRETDEPILIDFGIVELYQTFSYFLSSNGTIPYRSYQQSKNLPINENTDLTQFIICIYELARGEKIDNDEKASYISKNIHKELKDMFSRDFNNLIQTVVDCQLDTIKSRAKYFMWQKFEIFMNLLYDCQKQNIQGENVLHYQDFYVKVKKTIKRAVQKKKFNLDVEFDLNLLLNLKNDPTFQMLISLQSHDILKHYESLLYIIINKQKMEECNKLIETKIQLNSSSIMNDTHVSAFFLNKEQQNRSIYSLENEHLKVGILKIYNQCFINENQVNDQHFSETIVRIFNKNFKILELQKTKYKFNFENLVNLFSEYSKENEKATSKCLKSQPSILKKLRDLSLNFKQKLLKKLLKLTSAQMKLDILLKIQSIINLIVRYCRIISYQVKSKVNNNNLRFHNNLYTKLMSQMFQLLLQIKMKMAQISQVFPFCLHNNNRIPQQAKMNQPINLQLVLVN</sequence>
<keyword evidence="3" id="KW-1185">Reference proteome</keyword>
<dbReference type="RefSeq" id="XP_001019052.2">
    <property type="nucleotide sequence ID" value="XM_001019052.2"/>
</dbReference>
<name>Q23QT1_TETTS</name>
<dbReference type="SUPFAM" id="SSF56112">
    <property type="entry name" value="Protein kinase-like (PK-like)"/>
    <property type="match status" value="1"/>
</dbReference>
<keyword evidence="2" id="KW-0418">Kinase</keyword>
<dbReference type="EMBL" id="GG662647">
    <property type="protein sequence ID" value="EAR98807.2"/>
    <property type="molecule type" value="Genomic_DNA"/>
</dbReference>
<dbReference type="InterPro" id="IPR011009">
    <property type="entry name" value="Kinase-like_dom_sf"/>
</dbReference>
<protein>
    <submittedName>
        <fullName evidence="2">Kinase domain protein</fullName>
    </submittedName>
</protein>
<dbReference type="InParanoid" id="Q23QT1"/>